<proteinExistence type="predicted"/>
<accession>A0AAJ0M8C9</accession>
<dbReference type="InterPro" id="IPR016181">
    <property type="entry name" value="Acyl_CoA_acyltransferase"/>
</dbReference>
<comment type="caution">
    <text evidence="2">The sequence shown here is derived from an EMBL/GenBank/DDBJ whole genome shotgun (WGS) entry which is preliminary data.</text>
</comment>
<sequence>MTDPNFSIPTPRLTITYLQPTSDTHCDFLLAVYTSPEFIRFSGRTTLQTREDVRQLLAGRFRAEHARNGYGSYLFSLTKTNTPIGTVSLMQGEEPNRYGAPDLGFAILPAYMRRGYTKEACAGLLAYFDDKVGGRFEALGLFNPENVASGAVFRSLGFEDRGIHELRVFGGVKGAVWARPGMSEDLKGVYQF</sequence>
<dbReference type="PANTHER" id="PTHR43792:SF16">
    <property type="entry name" value="N-ACETYLTRANSFERASE DOMAIN-CONTAINING PROTEIN"/>
    <property type="match status" value="1"/>
</dbReference>
<feature type="domain" description="N-acetyltransferase" evidence="1">
    <location>
        <begin position="18"/>
        <end position="159"/>
    </location>
</feature>
<dbReference type="EMBL" id="JAUIQD010000008">
    <property type="protein sequence ID" value="KAK3341693.1"/>
    <property type="molecule type" value="Genomic_DNA"/>
</dbReference>
<gene>
    <name evidence="2" type="ORF">B0T25DRAFT_464629</name>
</gene>
<dbReference type="InterPro" id="IPR051531">
    <property type="entry name" value="N-acetyltransferase"/>
</dbReference>
<protein>
    <submittedName>
        <fullName evidence="2">Acyl-CoA N-acyltransferase</fullName>
    </submittedName>
</protein>
<evidence type="ECO:0000313" key="3">
    <source>
        <dbReference type="Proteomes" id="UP001275084"/>
    </source>
</evidence>
<evidence type="ECO:0000259" key="1">
    <source>
        <dbReference type="Pfam" id="PF13302"/>
    </source>
</evidence>
<keyword evidence="3" id="KW-1185">Reference proteome</keyword>
<dbReference type="Pfam" id="PF13302">
    <property type="entry name" value="Acetyltransf_3"/>
    <property type="match status" value="1"/>
</dbReference>
<dbReference type="Proteomes" id="UP001275084">
    <property type="component" value="Unassembled WGS sequence"/>
</dbReference>
<reference evidence="2" key="2">
    <citation type="submission" date="2023-06" db="EMBL/GenBank/DDBJ databases">
        <authorList>
            <consortium name="Lawrence Berkeley National Laboratory"/>
            <person name="Haridas S."/>
            <person name="Hensen N."/>
            <person name="Bonometti L."/>
            <person name="Westerberg I."/>
            <person name="Brannstrom I.O."/>
            <person name="Guillou S."/>
            <person name="Cros-Aarteil S."/>
            <person name="Calhoun S."/>
            <person name="Kuo A."/>
            <person name="Mondo S."/>
            <person name="Pangilinan J."/>
            <person name="Riley R."/>
            <person name="Labutti K."/>
            <person name="Andreopoulos B."/>
            <person name="Lipzen A."/>
            <person name="Chen C."/>
            <person name="Yanf M."/>
            <person name="Daum C."/>
            <person name="Ng V."/>
            <person name="Clum A."/>
            <person name="Steindorff A."/>
            <person name="Ohm R."/>
            <person name="Martin F."/>
            <person name="Silar P."/>
            <person name="Natvig D."/>
            <person name="Lalanne C."/>
            <person name="Gautier V."/>
            <person name="Ament-Velasquez S.L."/>
            <person name="Kruys A."/>
            <person name="Hutchinson M.I."/>
            <person name="Powell A.J."/>
            <person name="Barry K."/>
            <person name="Miller A.N."/>
            <person name="Grigoriev I.V."/>
            <person name="Debuchy R."/>
            <person name="Gladieux P."/>
            <person name="Thoren M.H."/>
            <person name="Johannesson H."/>
        </authorList>
    </citation>
    <scope>NUCLEOTIDE SEQUENCE</scope>
    <source>
        <strain evidence="2">CBS 955.72</strain>
    </source>
</reference>
<organism evidence="2 3">
    <name type="scientific">Lasiosphaeria hispida</name>
    <dbReference type="NCBI Taxonomy" id="260671"/>
    <lineage>
        <taxon>Eukaryota</taxon>
        <taxon>Fungi</taxon>
        <taxon>Dikarya</taxon>
        <taxon>Ascomycota</taxon>
        <taxon>Pezizomycotina</taxon>
        <taxon>Sordariomycetes</taxon>
        <taxon>Sordariomycetidae</taxon>
        <taxon>Sordariales</taxon>
        <taxon>Lasiosphaeriaceae</taxon>
        <taxon>Lasiosphaeria</taxon>
    </lineage>
</organism>
<dbReference type="AlphaFoldDB" id="A0AAJ0M8C9"/>
<reference evidence="2" key="1">
    <citation type="journal article" date="2023" name="Mol. Phylogenet. Evol.">
        <title>Genome-scale phylogeny and comparative genomics of the fungal order Sordariales.</title>
        <authorList>
            <person name="Hensen N."/>
            <person name="Bonometti L."/>
            <person name="Westerberg I."/>
            <person name="Brannstrom I.O."/>
            <person name="Guillou S."/>
            <person name="Cros-Aarteil S."/>
            <person name="Calhoun S."/>
            <person name="Haridas S."/>
            <person name="Kuo A."/>
            <person name="Mondo S."/>
            <person name="Pangilinan J."/>
            <person name="Riley R."/>
            <person name="LaButti K."/>
            <person name="Andreopoulos B."/>
            <person name="Lipzen A."/>
            <person name="Chen C."/>
            <person name="Yan M."/>
            <person name="Daum C."/>
            <person name="Ng V."/>
            <person name="Clum A."/>
            <person name="Steindorff A."/>
            <person name="Ohm R.A."/>
            <person name="Martin F."/>
            <person name="Silar P."/>
            <person name="Natvig D.O."/>
            <person name="Lalanne C."/>
            <person name="Gautier V."/>
            <person name="Ament-Velasquez S.L."/>
            <person name="Kruys A."/>
            <person name="Hutchinson M.I."/>
            <person name="Powell A.J."/>
            <person name="Barry K."/>
            <person name="Miller A.N."/>
            <person name="Grigoriev I.V."/>
            <person name="Debuchy R."/>
            <person name="Gladieux P."/>
            <person name="Hiltunen Thoren M."/>
            <person name="Johannesson H."/>
        </authorList>
    </citation>
    <scope>NUCLEOTIDE SEQUENCE</scope>
    <source>
        <strain evidence="2">CBS 955.72</strain>
    </source>
</reference>
<name>A0AAJ0M8C9_9PEZI</name>
<evidence type="ECO:0000313" key="2">
    <source>
        <dbReference type="EMBL" id="KAK3341693.1"/>
    </source>
</evidence>
<dbReference type="Gene3D" id="3.40.630.30">
    <property type="match status" value="1"/>
</dbReference>
<dbReference type="GO" id="GO:0016747">
    <property type="term" value="F:acyltransferase activity, transferring groups other than amino-acyl groups"/>
    <property type="evidence" value="ECO:0007669"/>
    <property type="project" value="InterPro"/>
</dbReference>
<dbReference type="PANTHER" id="PTHR43792">
    <property type="entry name" value="GNAT FAMILY, PUTATIVE (AFU_ORTHOLOGUE AFUA_3G00765)-RELATED-RELATED"/>
    <property type="match status" value="1"/>
</dbReference>
<dbReference type="SUPFAM" id="SSF55729">
    <property type="entry name" value="Acyl-CoA N-acyltransferases (Nat)"/>
    <property type="match status" value="1"/>
</dbReference>
<dbReference type="InterPro" id="IPR000182">
    <property type="entry name" value="GNAT_dom"/>
</dbReference>